<feature type="region of interest" description="Disordered" evidence="5">
    <location>
        <begin position="41"/>
        <end position="60"/>
    </location>
</feature>
<proteinExistence type="inferred from homology"/>
<evidence type="ECO:0000259" key="6">
    <source>
        <dbReference type="Pfam" id="PF00728"/>
    </source>
</evidence>
<evidence type="ECO:0000256" key="1">
    <source>
        <dbReference type="ARBA" id="ARBA00001231"/>
    </source>
</evidence>
<dbReference type="CDD" id="cd06565">
    <property type="entry name" value="GH20_GcnA-like"/>
    <property type="match status" value="1"/>
</dbReference>
<accession>A0AA36D7M4</accession>
<dbReference type="InterPro" id="IPR017853">
    <property type="entry name" value="GH"/>
</dbReference>
<dbReference type="AlphaFoldDB" id="A0AA36D7M4"/>
<dbReference type="PANTHER" id="PTHR21040">
    <property type="entry name" value="BCDNA.GH04120"/>
    <property type="match status" value="1"/>
</dbReference>
<comment type="similarity">
    <text evidence="2">Belongs to the glycosyl hydrolase 20 family.</text>
</comment>
<evidence type="ECO:0000313" key="7">
    <source>
        <dbReference type="EMBL" id="CAJ0582316.1"/>
    </source>
</evidence>
<dbReference type="GO" id="GO:0004563">
    <property type="term" value="F:beta-N-acetylhexosaminidase activity"/>
    <property type="evidence" value="ECO:0007669"/>
    <property type="project" value="UniProtKB-EC"/>
</dbReference>
<comment type="caution">
    <text evidence="7">The sequence shown here is derived from an EMBL/GenBank/DDBJ whole genome shotgun (WGS) entry which is preliminary data.</text>
</comment>
<dbReference type="SUPFAM" id="SSF51445">
    <property type="entry name" value="(Trans)glycosidases"/>
    <property type="match status" value="1"/>
</dbReference>
<dbReference type="InterPro" id="IPR015883">
    <property type="entry name" value="Glyco_hydro_20_cat"/>
</dbReference>
<name>A0AA36D7M4_9BILA</name>
<evidence type="ECO:0000256" key="5">
    <source>
        <dbReference type="SAM" id="MobiDB-lite"/>
    </source>
</evidence>
<dbReference type="EMBL" id="CATQJA010002664">
    <property type="protein sequence ID" value="CAJ0582316.1"/>
    <property type="molecule type" value="Genomic_DNA"/>
</dbReference>
<dbReference type="EC" id="3.2.1.52" evidence="3"/>
<evidence type="ECO:0000256" key="2">
    <source>
        <dbReference type="ARBA" id="ARBA00006285"/>
    </source>
</evidence>
<protein>
    <recommendedName>
        <fullName evidence="3">beta-N-acetylhexosaminidase</fullName>
        <ecNumber evidence="3">3.2.1.52</ecNumber>
    </recommendedName>
</protein>
<keyword evidence="8" id="KW-1185">Reference proteome</keyword>
<keyword evidence="4" id="KW-0378">Hydrolase</keyword>
<dbReference type="InterPro" id="IPR038901">
    <property type="entry name" value="HEXDC-like"/>
</dbReference>
<dbReference type="GO" id="GO:0005975">
    <property type="term" value="P:carbohydrate metabolic process"/>
    <property type="evidence" value="ECO:0007669"/>
    <property type="project" value="InterPro"/>
</dbReference>
<evidence type="ECO:0000313" key="8">
    <source>
        <dbReference type="Proteomes" id="UP001177023"/>
    </source>
</evidence>
<reference evidence="7" key="1">
    <citation type="submission" date="2023-06" db="EMBL/GenBank/DDBJ databases">
        <authorList>
            <person name="Delattre M."/>
        </authorList>
    </citation>
    <scope>NUCLEOTIDE SEQUENCE</scope>
    <source>
        <strain evidence="7">AF72</strain>
    </source>
</reference>
<organism evidence="7 8">
    <name type="scientific">Mesorhabditis spiculigera</name>
    <dbReference type="NCBI Taxonomy" id="96644"/>
    <lineage>
        <taxon>Eukaryota</taxon>
        <taxon>Metazoa</taxon>
        <taxon>Ecdysozoa</taxon>
        <taxon>Nematoda</taxon>
        <taxon>Chromadorea</taxon>
        <taxon>Rhabditida</taxon>
        <taxon>Rhabditina</taxon>
        <taxon>Rhabditomorpha</taxon>
        <taxon>Rhabditoidea</taxon>
        <taxon>Rhabditidae</taxon>
        <taxon>Mesorhabditinae</taxon>
        <taxon>Mesorhabditis</taxon>
    </lineage>
</organism>
<sequence>MVWLLRQIRRRGGISAICKLFGICLVIGTLLQLTSSAPNREIPNNQPLRPSPLHPDGFHAIDDGQVQIEDEPEEQKKPSVQQIHSGDWYVKTAGTYKKTPTVEAIKTEINKRKGEFYEQIFVHFDLKGAPPKVSYFLQLLELVRKSGATGVMIEWEDMFPYTGRLASAINTDHYSMEDVNAILSKAHSLGLTIVPLVQTFAHLEWILKLEEFRKYRTVDEYPQVLCLANKDGVDLIKESVTQVIEAHKPYGIPIFHIGCDEAFLYGACREDLEWIKSKGPDGSKEFLALSHMREFASFVKKQVGPDTTILVWHDMLKSFPPQIIEKAGVRDLIEPVVWDYSEGIVTMNEWSFQTIADSFPVVWASSAYKGANFPSAKYIDVRHYETNNRAWVEIVRNNKQRFKGGFKGIIITGWQRYDHMAGLCEILPVGTPSMILQVETALSAANKEDQVGIRKRAARKLGCAGDSLAVSGLELINAQCNFTGFGVYQAFQGNARRTISYVLDEMEKHHPTIGWLNEYARAHEYTQNWYLREISQFLQMQLGQLKGAERQIRTQMAPLFFENTVEEFIFETIGQHIDKIERMLDDAEKLGKLRVWPKRHFPIKKTEL</sequence>
<feature type="non-terminal residue" evidence="7">
    <location>
        <position position="608"/>
    </location>
</feature>
<evidence type="ECO:0000256" key="4">
    <source>
        <dbReference type="ARBA" id="ARBA00022801"/>
    </source>
</evidence>
<evidence type="ECO:0000256" key="3">
    <source>
        <dbReference type="ARBA" id="ARBA00012663"/>
    </source>
</evidence>
<comment type="catalytic activity">
    <reaction evidence="1">
        <text>Hydrolysis of terminal non-reducing N-acetyl-D-hexosamine residues in N-acetyl-beta-D-hexosaminides.</text>
        <dbReference type="EC" id="3.2.1.52"/>
    </reaction>
</comment>
<dbReference type="PANTHER" id="PTHR21040:SF4">
    <property type="entry name" value="BETA-N-ACETYLHEXOSAMINIDASE"/>
    <property type="match status" value="1"/>
</dbReference>
<dbReference type="Pfam" id="PF00728">
    <property type="entry name" value="Glyco_hydro_20"/>
    <property type="match status" value="1"/>
</dbReference>
<feature type="domain" description="Glycoside hydrolase family 20 catalytic" evidence="6">
    <location>
        <begin position="172"/>
        <end position="325"/>
    </location>
</feature>
<dbReference type="Proteomes" id="UP001177023">
    <property type="component" value="Unassembled WGS sequence"/>
</dbReference>
<dbReference type="Gene3D" id="3.20.20.80">
    <property type="entry name" value="Glycosidases"/>
    <property type="match status" value="1"/>
</dbReference>
<gene>
    <name evidence="7" type="ORF">MSPICULIGERA_LOCUS20452</name>
</gene>